<evidence type="ECO:0000313" key="3">
    <source>
        <dbReference type="Proteomes" id="UP001589865"/>
    </source>
</evidence>
<dbReference type="Gene3D" id="3.10.450.50">
    <property type="match status" value="1"/>
</dbReference>
<evidence type="ECO:0000259" key="1">
    <source>
        <dbReference type="Pfam" id="PF14534"/>
    </source>
</evidence>
<gene>
    <name evidence="2" type="ORF">ACFFGY_18275</name>
</gene>
<feature type="domain" description="DUF4440" evidence="1">
    <location>
        <begin position="12"/>
        <end position="118"/>
    </location>
</feature>
<reference evidence="2 3" key="1">
    <citation type="submission" date="2024-09" db="EMBL/GenBank/DDBJ databases">
        <authorList>
            <person name="Sun Q."/>
            <person name="Mori K."/>
        </authorList>
    </citation>
    <scope>NUCLEOTIDE SEQUENCE [LARGE SCALE GENOMIC DNA]</scope>
    <source>
        <strain evidence="2 3">TBRC 5777</strain>
    </source>
</reference>
<dbReference type="InterPro" id="IPR032710">
    <property type="entry name" value="NTF2-like_dom_sf"/>
</dbReference>
<dbReference type="Proteomes" id="UP001589865">
    <property type="component" value="Unassembled WGS sequence"/>
</dbReference>
<sequence>MMTDRASQTAAVEALERARVAAMVAADTDALDRLLHEDLLFGHTDGHVDSKGTYLAKFRAGAVRYFDADHRIEAVRVFGDAALVNYRLAMRAELASGSRQLNVAALTVWALEQGQWRMVAHQPTVVAA</sequence>
<accession>A0ABV6JX35</accession>
<proteinExistence type="predicted"/>
<evidence type="ECO:0000313" key="2">
    <source>
        <dbReference type="EMBL" id="MFC0410204.1"/>
    </source>
</evidence>
<protein>
    <submittedName>
        <fullName evidence="2">Nuclear transport factor 2 family protein</fullName>
    </submittedName>
</protein>
<name>A0ABV6JX35_9PROT</name>
<dbReference type="Pfam" id="PF14534">
    <property type="entry name" value="DUF4440"/>
    <property type="match status" value="1"/>
</dbReference>
<comment type="caution">
    <text evidence="2">The sequence shown here is derived from an EMBL/GenBank/DDBJ whole genome shotgun (WGS) entry which is preliminary data.</text>
</comment>
<dbReference type="EMBL" id="JBHLUN010000013">
    <property type="protein sequence ID" value="MFC0410204.1"/>
    <property type="molecule type" value="Genomic_DNA"/>
</dbReference>
<dbReference type="RefSeq" id="WP_377045955.1">
    <property type="nucleotide sequence ID" value="NZ_JBHLUN010000013.1"/>
</dbReference>
<dbReference type="InterPro" id="IPR027843">
    <property type="entry name" value="DUF4440"/>
</dbReference>
<dbReference type="SUPFAM" id="SSF54427">
    <property type="entry name" value="NTF2-like"/>
    <property type="match status" value="1"/>
</dbReference>
<organism evidence="2 3">
    <name type="scientific">Roseomonas elaeocarpi</name>
    <dbReference type="NCBI Taxonomy" id="907779"/>
    <lineage>
        <taxon>Bacteria</taxon>
        <taxon>Pseudomonadati</taxon>
        <taxon>Pseudomonadota</taxon>
        <taxon>Alphaproteobacteria</taxon>
        <taxon>Acetobacterales</taxon>
        <taxon>Roseomonadaceae</taxon>
        <taxon>Roseomonas</taxon>
    </lineage>
</organism>
<keyword evidence="3" id="KW-1185">Reference proteome</keyword>